<dbReference type="Pfam" id="PF02211">
    <property type="entry name" value="NHase_beta_C"/>
    <property type="match status" value="1"/>
</dbReference>
<dbReference type="Pfam" id="PF21006">
    <property type="entry name" value="NHase_beta_N"/>
    <property type="match status" value="1"/>
</dbReference>
<evidence type="ECO:0000256" key="3">
    <source>
        <dbReference type="ARBA" id="ARBA00023239"/>
    </source>
</evidence>
<evidence type="ECO:0000256" key="5">
    <source>
        <dbReference type="PIRNR" id="PIRNR001427"/>
    </source>
</evidence>
<dbReference type="OrthoDB" id="3478924at2"/>
<sequence>MDGVHDLGGRQGFGPVRHTEFAPAFHAGWEKRINALYSLAVKRGIFNMDEYRHAIERMEPRHYLSASYFERTMTSLATLCVEKGVLTREALEAAAGGGFPLARPSAPGRGNAPDRETFRPGDHVQVRDEHFAGHVRMPGYIRGKRGVVVSESPAYPFPDAHAHGVEAADEPTYDVRFRSEELWPNGGESALVHVAVFQSYLMRVPAP</sequence>
<keyword evidence="3 5" id="KW-0456">Lyase</keyword>
<organism evidence="8 9">
    <name type="scientific">Roseicella frigidaeris</name>
    <dbReference type="NCBI Taxonomy" id="2230885"/>
    <lineage>
        <taxon>Bacteria</taxon>
        <taxon>Pseudomonadati</taxon>
        <taxon>Pseudomonadota</taxon>
        <taxon>Alphaproteobacteria</taxon>
        <taxon>Acetobacterales</taxon>
        <taxon>Roseomonadaceae</taxon>
        <taxon>Roseicella</taxon>
    </lineage>
</organism>
<evidence type="ECO:0000256" key="1">
    <source>
        <dbReference type="ARBA" id="ARBA00004042"/>
    </source>
</evidence>
<dbReference type="Gene3D" id="2.30.30.50">
    <property type="match status" value="1"/>
</dbReference>
<dbReference type="AlphaFoldDB" id="A0A327LWP0"/>
<gene>
    <name evidence="8" type="primary">nthB</name>
    <name evidence="8" type="ORF">DOO78_25915</name>
</gene>
<evidence type="ECO:0000256" key="2">
    <source>
        <dbReference type="ARBA" id="ARBA00009098"/>
    </source>
</evidence>
<comment type="similarity">
    <text evidence="2 5">Belongs to the nitrile hydratase subunit beta family.</text>
</comment>
<dbReference type="InterPro" id="IPR008990">
    <property type="entry name" value="Elect_transpt_acc-like_dom_sf"/>
</dbReference>
<dbReference type="GO" id="GO:0046914">
    <property type="term" value="F:transition metal ion binding"/>
    <property type="evidence" value="ECO:0007669"/>
    <property type="project" value="InterPro"/>
</dbReference>
<evidence type="ECO:0000256" key="4">
    <source>
        <dbReference type="ARBA" id="ARBA00044877"/>
    </source>
</evidence>
<dbReference type="SUPFAM" id="SSF50090">
    <property type="entry name" value="Electron transport accessory proteins"/>
    <property type="match status" value="1"/>
</dbReference>
<name>A0A327LWP0_9PROT</name>
<feature type="domain" description="Nitrile hydratase beta subunit" evidence="6">
    <location>
        <begin position="113"/>
        <end position="202"/>
    </location>
</feature>
<dbReference type="NCBIfam" id="TIGR03888">
    <property type="entry name" value="nitrile_beta"/>
    <property type="match status" value="1"/>
</dbReference>
<comment type="catalytic activity">
    <reaction evidence="4 5">
        <text>an aliphatic primary amide = an aliphatic nitrile + H2O</text>
        <dbReference type="Rhea" id="RHEA:12673"/>
        <dbReference type="ChEBI" id="CHEBI:15377"/>
        <dbReference type="ChEBI" id="CHEBI:65285"/>
        <dbReference type="ChEBI" id="CHEBI:80291"/>
        <dbReference type="EC" id="4.2.1.84"/>
    </reaction>
</comment>
<dbReference type="InterPro" id="IPR003168">
    <property type="entry name" value="Nitrile_hydratase_bsu"/>
</dbReference>
<comment type="function">
    <text evidence="1 5">NHase catalyzes the hydration of various nitrile compounds to the corresponding amides.</text>
</comment>
<dbReference type="InterPro" id="IPR024690">
    <property type="entry name" value="CN_hydtase_beta_dom_C"/>
</dbReference>
<proteinExistence type="inferred from homology"/>
<dbReference type="RefSeq" id="WP_111472780.1">
    <property type="nucleotide sequence ID" value="NZ_QLIX01000047.1"/>
</dbReference>
<dbReference type="InterPro" id="IPR049054">
    <property type="entry name" value="CN_hydtase_beta-like_N"/>
</dbReference>
<comment type="caution">
    <text evidence="8">The sequence shown here is derived from an EMBL/GenBank/DDBJ whole genome shotgun (WGS) entry which is preliminary data.</text>
</comment>
<dbReference type="GO" id="GO:0018822">
    <property type="term" value="F:nitrile hydratase activity"/>
    <property type="evidence" value="ECO:0007669"/>
    <property type="project" value="UniProtKB-EC"/>
</dbReference>
<dbReference type="EMBL" id="QLIX01000047">
    <property type="protein sequence ID" value="RAI54593.1"/>
    <property type="molecule type" value="Genomic_DNA"/>
</dbReference>
<evidence type="ECO:0000259" key="6">
    <source>
        <dbReference type="Pfam" id="PF02211"/>
    </source>
</evidence>
<protein>
    <recommendedName>
        <fullName evidence="5">Nitrile hydratase subunit beta</fullName>
        <shortName evidence="5">NHase</shortName>
        <ecNumber evidence="5">4.2.1.84</ecNumber>
    </recommendedName>
</protein>
<evidence type="ECO:0000313" key="8">
    <source>
        <dbReference type="EMBL" id="RAI54593.1"/>
    </source>
</evidence>
<feature type="domain" description="Nitrile hydratase beta subunit-like N-terminal" evidence="7">
    <location>
        <begin position="1"/>
        <end position="94"/>
    </location>
</feature>
<dbReference type="Proteomes" id="UP000249065">
    <property type="component" value="Unassembled WGS sequence"/>
</dbReference>
<dbReference type="PIRSF" id="PIRSF001427">
    <property type="entry name" value="NHase_beta"/>
    <property type="match status" value="1"/>
</dbReference>
<reference evidence="9" key="1">
    <citation type="submission" date="2018-06" db="EMBL/GenBank/DDBJ databases">
        <authorList>
            <person name="Khan S.A."/>
        </authorList>
    </citation>
    <scope>NUCLEOTIDE SEQUENCE [LARGE SCALE GENOMIC DNA]</scope>
    <source>
        <strain evidence="9">DB-1506</strain>
    </source>
</reference>
<keyword evidence="9" id="KW-1185">Reference proteome</keyword>
<evidence type="ECO:0000259" key="7">
    <source>
        <dbReference type="Pfam" id="PF21006"/>
    </source>
</evidence>
<dbReference type="InterPro" id="IPR042262">
    <property type="entry name" value="CN_hydtase_beta_C"/>
</dbReference>
<accession>A0A327LWP0</accession>
<evidence type="ECO:0000313" key="9">
    <source>
        <dbReference type="Proteomes" id="UP000249065"/>
    </source>
</evidence>
<dbReference type="Gene3D" id="1.10.472.20">
    <property type="entry name" value="Nitrile hydratase, beta subunit"/>
    <property type="match status" value="1"/>
</dbReference>
<dbReference type="EC" id="4.2.1.84" evidence="5"/>